<feature type="domain" description="NADP-dependent oxidoreductase" evidence="2">
    <location>
        <begin position="15"/>
        <end position="314"/>
    </location>
</feature>
<reference evidence="3" key="2">
    <citation type="submission" date="2021-04" db="EMBL/GenBank/DDBJ databases">
        <authorList>
            <person name="Gilroy R."/>
        </authorList>
    </citation>
    <scope>NUCLEOTIDE SEQUENCE</scope>
    <source>
        <strain evidence="3">ChiGjej6B6-14162</strain>
    </source>
</reference>
<keyword evidence="1" id="KW-0560">Oxidoreductase</keyword>
<dbReference type="GO" id="GO:0005737">
    <property type="term" value="C:cytoplasm"/>
    <property type="evidence" value="ECO:0007669"/>
    <property type="project" value="TreeGrafter"/>
</dbReference>
<dbReference type="InterPro" id="IPR050791">
    <property type="entry name" value="Aldo-Keto_reductase"/>
</dbReference>
<dbReference type="PANTHER" id="PTHR43625">
    <property type="entry name" value="AFLATOXIN B1 ALDEHYDE REDUCTASE"/>
    <property type="match status" value="1"/>
</dbReference>
<proteinExistence type="predicted"/>
<evidence type="ECO:0000313" key="4">
    <source>
        <dbReference type="Proteomes" id="UP000886740"/>
    </source>
</evidence>
<organism evidence="3 4">
    <name type="scientific">Candidatus Parabacteroides intestinipullorum</name>
    <dbReference type="NCBI Taxonomy" id="2838723"/>
    <lineage>
        <taxon>Bacteria</taxon>
        <taxon>Pseudomonadati</taxon>
        <taxon>Bacteroidota</taxon>
        <taxon>Bacteroidia</taxon>
        <taxon>Bacteroidales</taxon>
        <taxon>Tannerellaceae</taxon>
        <taxon>Parabacteroides</taxon>
    </lineage>
</organism>
<dbReference type="EMBL" id="DXEL01000023">
    <property type="protein sequence ID" value="HIX73911.1"/>
    <property type="molecule type" value="Genomic_DNA"/>
</dbReference>
<dbReference type="Gene3D" id="3.20.20.100">
    <property type="entry name" value="NADP-dependent oxidoreductase domain"/>
    <property type="match status" value="1"/>
</dbReference>
<dbReference type="InterPro" id="IPR023210">
    <property type="entry name" value="NADP_OxRdtase_dom"/>
</dbReference>
<sequence>MKKRILGKNGLEVSAIGLGCMGFTQSYPPYPEKNEAIATIRQAVEAGITFFDTAEVYSMFKNEELVGEALEPFHDEVIIATKFGYDMANVHFEGSARPVELSSKPEVIRCAVEGSLRRLRRDHIDLYYQHRVDPNTPIEEVADTLSSLIKEGKVLHWGLSEASAATVRRAHAVCPLTAVQSEYSMWYRKPEAELLPTLEELGIGFVPFSPLGKAMLTGRFNRQTTFDQSDFRSTIPRFSPENLQQNVALAEYVEWLAAKKQTTPARVALAWLLAQKPWIVPIPGSKRIGRIVENAGAVEISFSREELTEIRSHLDSIHIIGGRYPEDQEKLTGL</sequence>
<accession>A0A9D1X7C4</accession>
<dbReference type="SUPFAM" id="SSF51430">
    <property type="entry name" value="NAD(P)-linked oxidoreductase"/>
    <property type="match status" value="1"/>
</dbReference>
<evidence type="ECO:0000256" key="1">
    <source>
        <dbReference type="ARBA" id="ARBA00023002"/>
    </source>
</evidence>
<comment type="caution">
    <text evidence="3">The sequence shown here is derived from an EMBL/GenBank/DDBJ whole genome shotgun (WGS) entry which is preliminary data.</text>
</comment>
<dbReference type="AlphaFoldDB" id="A0A9D1X7C4"/>
<protein>
    <submittedName>
        <fullName evidence="3">Aldo/keto reductase</fullName>
    </submittedName>
</protein>
<dbReference type="Pfam" id="PF00248">
    <property type="entry name" value="Aldo_ket_red"/>
    <property type="match status" value="1"/>
</dbReference>
<evidence type="ECO:0000313" key="3">
    <source>
        <dbReference type="EMBL" id="HIX73911.1"/>
    </source>
</evidence>
<dbReference type="Proteomes" id="UP000886740">
    <property type="component" value="Unassembled WGS sequence"/>
</dbReference>
<dbReference type="CDD" id="cd19078">
    <property type="entry name" value="AKR_AKR13C1_2"/>
    <property type="match status" value="1"/>
</dbReference>
<reference evidence="3" key="1">
    <citation type="journal article" date="2021" name="PeerJ">
        <title>Extensive microbial diversity within the chicken gut microbiome revealed by metagenomics and culture.</title>
        <authorList>
            <person name="Gilroy R."/>
            <person name="Ravi A."/>
            <person name="Getino M."/>
            <person name="Pursley I."/>
            <person name="Horton D.L."/>
            <person name="Alikhan N.F."/>
            <person name="Baker D."/>
            <person name="Gharbi K."/>
            <person name="Hall N."/>
            <person name="Watson M."/>
            <person name="Adriaenssens E.M."/>
            <person name="Foster-Nyarko E."/>
            <person name="Jarju S."/>
            <person name="Secka A."/>
            <person name="Antonio M."/>
            <person name="Oren A."/>
            <person name="Chaudhuri R.R."/>
            <person name="La Ragione R."/>
            <person name="Hildebrand F."/>
            <person name="Pallen M.J."/>
        </authorList>
    </citation>
    <scope>NUCLEOTIDE SEQUENCE</scope>
    <source>
        <strain evidence="3">ChiGjej6B6-14162</strain>
    </source>
</reference>
<name>A0A9D1X7C4_9BACT</name>
<evidence type="ECO:0000259" key="2">
    <source>
        <dbReference type="Pfam" id="PF00248"/>
    </source>
</evidence>
<dbReference type="GO" id="GO:0016491">
    <property type="term" value="F:oxidoreductase activity"/>
    <property type="evidence" value="ECO:0007669"/>
    <property type="project" value="UniProtKB-KW"/>
</dbReference>
<dbReference type="InterPro" id="IPR036812">
    <property type="entry name" value="NAD(P)_OxRdtase_dom_sf"/>
</dbReference>
<gene>
    <name evidence="3" type="ORF">H9977_02545</name>
</gene>
<dbReference type="PANTHER" id="PTHR43625:SF77">
    <property type="entry name" value="ALDO-KETO REDUCTASE"/>
    <property type="match status" value="1"/>
</dbReference>